<dbReference type="Gene3D" id="1.10.460.10">
    <property type="entry name" value="Topoisomerase I, domain 2"/>
    <property type="match status" value="2"/>
</dbReference>
<dbReference type="InterPro" id="IPR013826">
    <property type="entry name" value="Topo_IA_cen_sub3"/>
</dbReference>
<dbReference type="Pfam" id="PF13368">
    <property type="entry name" value="Toprim_C_rpt"/>
    <property type="match status" value="3"/>
</dbReference>
<dbReference type="InterPro" id="IPR023406">
    <property type="entry name" value="Topo_IA_AS"/>
</dbReference>
<comment type="function">
    <text evidence="8">Releases the supercoiling and torsional tension of DNA, which is introduced during the DNA replication and transcription, by transiently cleaving and rejoining one strand of the DNA duplex. Introduces a single-strand break via transesterification at a target site in duplex DNA. The scissile phosphodiester is attacked by the catalytic tyrosine of the enzyme, resulting in the formation of a DNA-(5'-phosphotyrosyl)-enzyme intermediate and the expulsion of a 3'-OH DNA strand. The free DNA strand then undergoes passage around the unbroken strand, thus removing DNA supercoils. Finally, in the religation step, the DNA 3'-OH attacks the covalent intermediate to expel the active-site tyrosine and restore the DNA phosphodiester backbone.</text>
</comment>
<dbReference type="CDD" id="cd03363">
    <property type="entry name" value="TOPRIM_TopoIA_TopoI"/>
    <property type="match status" value="1"/>
</dbReference>
<feature type="site" description="Interaction with DNA" evidence="8">
    <location>
        <position position="475"/>
    </location>
</feature>
<sequence>MSKNLVIVESPAKAKTIESYLGQDFTVKSSFGHVRDLPEHDMGVDVEHGFQPSYEISSDKVKVISELKKLAKDAEVWLATDDDREGEAISWHLKEALGLPDDTKRIVFREITKTALQNAIAKPRIIDVDLVDAQQARRILDRLVGYELSPVLWKKIRIGKSNLSAGRVQSVAVRIVVEREREIDAFRSKSSFKVTARFDLGNGKVLNAELAKNFSNEDDALKFLEKCVGAQFSIKNLEVKPAKKTPAPPFTTSTLQQEASRKLSFSVLQTMSVAQRLYEAGKISYMRTDSTNLSEEALEKARVQITSEYGQDYYNKRVFKTKNESAQEAHEAIRPTDFSTLSGSSDRNEQRLYELIWKRAIASQMSDAQLERTIATIGISTTLEELIAQGEVIKFEGFLKVYLESSDEEGDEEQKGMLPPLNISQILKLADMKATERFTRNPPRYTEASLVKKLEEMGIGRPSTYAPTISTILKREYIIKEDREGFERDFKEFTLAADQIKSKVNKEIYGSEKSKLFPTSTGMVVNDFLVSHFNDIIDYSFTANVEKDFDNIADGQLAWRQMIKDFYTPFQKKVAEAKEQAIDRSLTSRDLGEDPSTGKKVSVRIGKYGPYVQIGDAEDEDKPKFASLMKGQLMESITLDEAFELFKLPREVGLYEEKELIVNIGKFGPYVKHDGKYFSLLKTDDPMAVTEDRLIEIIIQKRMQDSSRTIKEFSEDADAKVLNGKYGPYIAFGKKNVKIPKGTDPAALTYEEIVKLAAETPDKPAGRGGFKKAAPKAAAEKNPAAKKPAARKVVKKA</sequence>
<dbReference type="PROSITE" id="PS52039">
    <property type="entry name" value="TOPO_IA_2"/>
    <property type="match status" value="1"/>
</dbReference>
<evidence type="ECO:0000256" key="3">
    <source>
        <dbReference type="ARBA" id="ARBA00022723"/>
    </source>
</evidence>
<feature type="site" description="Interaction with DNA" evidence="8">
    <location>
        <position position="141"/>
    </location>
</feature>
<dbReference type="InterPro" id="IPR003602">
    <property type="entry name" value="Topo_IA_DNA-bd_dom"/>
</dbReference>
<comment type="caution">
    <text evidence="12">The sequence shown here is derived from an EMBL/GenBank/DDBJ whole genome shotgun (WGS) entry which is preliminary data.</text>
</comment>
<dbReference type="SMART" id="SM00437">
    <property type="entry name" value="TOP1Ac"/>
    <property type="match status" value="1"/>
</dbReference>
<evidence type="ECO:0000259" key="10">
    <source>
        <dbReference type="PROSITE" id="PS50880"/>
    </source>
</evidence>
<dbReference type="NCBIfam" id="TIGR01051">
    <property type="entry name" value="topA_bact"/>
    <property type="match status" value="1"/>
</dbReference>
<evidence type="ECO:0000256" key="7">
    <source>
        <dbReference type="ARBA" id="ARBA00023235"/>
    </source>
</evidence>
<dbReference type="InterPro" id="IPR028612">
    <property type="entry name" value="Topoisom_1_IA"/>
</dbReference>
<keyword evidence="6 8" id="KW-0238">DNA-binding</keyword>
<feature type="compositionally biased region" description="Basic residues" evidence="9">
    <location>
        <begin position="788"/>
        <end position="797"/>
    </location>
</feature>
<evidence type="ECO:0000256" key="9">
    <source>
        <dbReference type="SAM" id="MobiDB-lite"/>
    </source>
</evidence>
<keyword evidence="3" id="KW-0479">Metal-binding</keyword>
<dbReference type="SMART" id="SM00493">
    <property type="entry name" value="TOPRIM"/>
    <property type="match status" value="1"/>
</dbReference>
<dbReference type="PANTHER" id="PTHR42785:SF1">
    <property type="entry name" value="DNA TOPOISOMERASE"/>
    <property type="match status" value="1"/>
</dbReference>
<dbReference type="InterPro" id="IPR006171">
    <property type="entry name" value="TOPRIM_dom"/>
</dbReference>
<dbReference type="SUPFAM" id="SSF56712">
    <property type="entry name" value="Prokaryotic type I DNA topoisomerase"/>
    <property type="match status" value="1"/>
</dbReference>
<keyword evidence="7 8" id="KW-0413">Isomerase</keyword>
<dbReference type="Proteomes" id="UP001179181">
    <property type="component" value="Unassembled WGS sequence"/>
</dbReference>
<dbReference type="EMBL" id="JAASQJ010000003">
    <property type="protein sequence ID" value="NIJ53974.1"/>
    <property type="molecule type" value="Genomic_DNA"/>
</dbReference>
<dbReference type="Pfam" id="PF01131">
    <property type="entry name" value="Topoisom_bac"/>
    <property type="match status" value="1"/>
</dbReference>
<dbReference type="InterPro" id="IPR003601">
    <property type="entry name" value="Topo_IA_2"/>
</dbReference>
<feature type="region of interest" description="Disordered" evidence="9">
    <location>
        <begin position="761"/>
        <end position="797"/>
    </location>
</feature>
<gene>
    <name evidence="8" type="primary">topA</name>
    <name evidence="12" type="ORF">FHS68_003156</name>
</gene>
<dbReference type="Pfam" id="PF01751">
    <property type="entry name" value="Toprim"/>
    <property type="match status" value="1"/>
</dbReference>
<dbReference type="Gene3D" id="1.10.290.10">
    <property type="entry name" value="Topoisomerase I, domain 4"/>
    <property type="match status" value="1"/>
</dbReference>
<feature type="region of interest" description="Interaction with DNA" evidence="8">
    <location>
        <begin position="164"/>
        <end position="169"/>
    </location>
</feature>
<dbReference type="EC" id="5.6.2.1" evidence="8"/>
<dbReference type="SMART" id="SM00436">
    <property type="entry name" value="TOP1Bc"/>
    <property type="match status" value="1"/>
</dbReference>
<dbReference type="Gene3D" id="2.70.20.10">
    <property type="entry name" value="Topoisomerase I, domain 3"/>
    <property type="match status" value="1"/>
</dbReference>
<reference evidence="12 13" key="1">
    <citation type="submission" date="2020-03" db="EMBL/GenBank/DDBJ databases">
        <title>Genomic Encyclopedia of Type Strains, Phase IV (KMG-IV): sequencing the most valuable type-strain genomes for metagenomic binning, comparative biology and taxonomic classification.</title>
        <authorList>
            <person name="Goeker M."/>
        </authorList>
    </citation>
    <scope>NUCLEOTIDE SEQUENCE [LARGE SCALE GENOMIC DNA]</scope>
    <source>
        <strain evidence="12 13">DSM 102865</strain>
    </source>
</reference>
<evidence type="ECO:0000313" key="12">
    <source>
        <dbReference type="EMBL" id="NIJ53974.1"/>
    </source>
</evidence>
<keyword evidence="13" id="KW-1185">Reference proteome</keyword>
<keyword evidence="4" id="KW-0460">Magnesium</keyword>
<dbReference type="HAMAP" id="MF_00952">
    <property type="entry name" value="Topoisom_1_prok"/>
    <property type="match status" value="1"/>
</dbReference>
<protein>
    <recommendedName>
        <fullName evidence="8">DNA topoisomerase 1</fullName>
        <ecNumber evidence="8">5.6.2.1</ecNumber>
    </recommendedName>
    <alternativeName>
        <fullName evidence="8">DNA topoisomerase I</fullName>
    </alternativeName>
</protein>
<evidence type="ECO:0000256" key="1">
    <source>
        <dbReference type="ARBA" id="ARBA00000213"/>
    </source>
</evidence>
<accession>A0ABX0ULV0</accession>
<dbReference type="InterPro" id="IPR023405">
    <property type="entry name" value="Topo_IA_core_domain"/>
</dbReference>
<dbReference type="CDD" id="cd00186">
    <property type="entry name" value="TOP1Ac"/>
    <property type="match status" value="1"/>
</dbReference>
<comment type="catalytic activity">
    <reaction evidence="1 8">
        <text>ATP-independent breakage of single-stranded DNA, followed by passage and rejoining.</text>
        <dbReference type="EC" id="5.6.2.1"/>
    </reaction>
</comment>
<dbReference type="GO" id="GO:0003917">
    <property type="term" value="F:DNA topoisomerase type I (single strand cut, ATP-independent) activity"/>
    <property type="evidence" value="ECO:0007669"/>
    <property type="project" value="UniProtKB-EC"/>
</dbReference>
<feature type="compositionally biased region" description="Low complexity" evidence="9">
    <location>
        <begin position="775"/>
        <end position="787"/>
    </location>
</feature>
<evidence type="ECO:0000259" key="11">
    <source>
        <dbReference type="PROSITE" id="PS52039"/>
    </source>
</evidence>
<feature type="domain" description="Topo IA-type catalytic" evidence="11">
    <location>
        <begin position="127"/>
        <end position="575"/>
    </location>
</feature>
<name>A0ABX0ULV0_9BACT</name>
<feature type="site" description="Interaction with DNA" evidence="8">
    <location>
        <position position="153"/>
    </location>
</feature>
<dbReference type="Gene3D" id="3.40.50.140">
    <property type="match status" value="1"/>
</dbReference>
<dbReference type="InterPro" id="IPR034149">
    <property type="entry name" value="TOPRIM_TopoI"/>
</dbReference>
<dbReference type="InterPro" id="IPR025589">
    <property type="entry name" value="Toprim_C_rpt"/>
</dbReference>
<dbReference type="PROSITE" id="PS50880">
    <property type="entry name" value="TOPRIM"/>
    <property type="match status" value="1"/>
</dbReference>
<organism evidence="12 13">
    <name type="scientific">Dyadobacter arcticus</name>
    <dbReference type="NCBI Taxonomy" id="1078754"/>
    <lineage>
        <taxon>Bacteria</taxon>
        <taxon>Pseudomonadati</taxon>
        <taxon>Bacteroidota</taxon>
        <taxon>Cytophagia</taxon>
        <taxon>Cytophagales</taxon>
        <taxon>Spirosomataceae</taxon>
        <taxon>Dyadobacter</taxon>
    </lineage>
</organism>
<keyword evidence="5 8" id="KW-0799">Topoisomerase</keyword>
<evidence type="ECO:0000313" key="13">
    <source>
        <dbReference type="Proteomes" id="UP001179181"/>
    </source>
</evidence>
<dbReference type="PANTHER" id="PTHR42785">
    <property type="entry name" value="DNA TOPOISOMERASE, TYPE IA, CORE"/>
    <property type="match status" value="1"/>
</dbReference>
<dbReference type="PRINTS" id="PR00417">
    <property type="entry name" value="PRTPISMRASEI"/>
</dbReference>
<evidence type="ECO:0000256" key="8">
    <source>
        <dbReference type="HAMAP-Rule" id="MF_00952"/>
    </source>
</evidence>
<comment type="similarity">
    <text evidence="2 8">Belongs to the type IA topoisomerase family.</text>
</comment>
<feature type="site" description="Interaction with DNA" evidence="8">
    <location>
        <position position="146"/>
    </location>
</feature>
<proteinExistence type="inferred from homology"/>
<dbReference type="InterPro" id="IPR000380">
    <property type="entry name" value="Topo_IA"/>
</dbReference>
<dbReference type="InterPro" id="IPR013824">
    <property type="entry name" value="Topo_IA_cen_sub1"/>
</dbReference>
<dbReference type="InterPro" id="IPR013825">
    <property type="entry name" value="Topo_IA_cen_sub2"/>
</dbReference>
<evidence type="ECO:0000256" key="2">
    <source>
        <dbReference type="ARBA" id="ARBA00009446"/>
    </source>
</evidence>
<evidence type="ECO:0000256" key="5">
    <source>
        <dbReference type="ARBA" id="ARBA00023029"/>
    </source>
</evidence>
<feature type="site" description="Interaction with DNA" evidence="8">
    <location>
        <position position="137"/>
    </location>
</feature>
<feature type="active site" description="O-(5'-phospho-DNA)-tyrosine intermediate" evidence="8">
    <location>
        <position position="285"/>
    </location>
</feature>
<dbReference type="InterPro" id="IPR005733">
    <property type="entry name" value="TopoI_bac-type"/>
</dbReference>
<evidence type="ECO:0000256" key="6">
    <source>
        <dbReference type="ARBA" id="ARBA00023125"/>
    </source>
</evidence>
<dbReference type="RefSeq" id="WP_167271648.1">
    <property type="nucleotide sequence ID" value="NZ_JAASQJ010000003.1"/>
</dbReference>
<evidence type="ECO:0000256" key="4">
    <source>
        <dbReference type="ARBA" id="ARBA00022842"/>
    </source>
</evidence>
<comment type="subunit">
    <text evidence="8">Monomer.</text>
</comment>
<dbReference type="PROSITE" id="PS00396">
    <property type="entry name" value="TOPO_IA_1"/>
    <property type="match status" value="1"/>
</dbReference>
<dbReference type="InterPro" id="IPR013497">
    <property type="entry name" value="Topo_IA_cen"/>
</dbReference>
<feature type="site" description="Interaction with DNA" evidence="8">
    <location>
        <position position="33"/>
    </location>
</feature>
<feature type="site" description="Interaction with DNA" evidence="8">
    <location>
        <position position="287"/>
    </location>
</feature>
<feature type="site" description="Interaction with DNA" evidence="8">
    <location>
        <position position="138"/>
    </location>
</feature>
<feature type="domain" description="Toprim" evidence="10">
    <location>
        <begin position="3"/>
        <end position="112"/>
    </location>
</feature>